<dbReference type="PROSITE" id="PS52004">
    <property type="entry name" value="KS3_2"/>
    <property type="match status" value="1"/>
</dbReference>
<keyword evidence="7" id="KW-0276">Fatty acid metabolism</keyword>
<organism evidence="18 19">
    <name type="scientific">Bacillus manliponensis</name>
    <dbReference type="NCBI Taxonomy" id="574376"/>
    <lineage>
        <taxon>Bacteria</taxon>
        <taxon>Bacillati</taxon>
        <taxon>Bacillota</taxon>
        <taxon>Bacilli</taxon>
        <taxon>Bacillales</taxon>
        <taxon>Bacillaceae</taxon>
        <taxon>Bacillus</taxon>
        <taxon>Bacillus cereus group</taxon>
    </lineage>
</organism>
<dbReference type="NCBIfam" id="NF005589">
    <property type="entry name" value="PRK07314.1"/>
    <property type="match status" value="1"/>
</dbReference>
<dbReference type="InterPro" id="IPR000794">
    <property type="entry name" value="Beta-ketoacyl_synthase"/>
</dbReference>
<keyword evidence="5 14" id="KW-0444">Lipid biosynthesis</keyword>
<dbReference type="SUPFAM" id="SSF53901">
    <property type="entry name" value="Thiolase-like"/>
    <property type="match status" value="2"/>
</dbReference>
<dbReference type="PIRSF" id="PIRSF000447">
    <property type="entry name" value="KAS_II"/>
    <property type="match status" value="1"/>
</dbReference>
<gene>
    <name evidence="18" type="ORF">BAMA_00655</name>
</gene>
<comment type="pathway">
    <text evidence="1 14">Lipid metabolism; fatty acid biosynthesis.</text>
</comment>
<evidence type="ECO:0000256" key="8">
    <source>
        <dbReference type="ARBA" id="ARBA00023098"/>
    </source>
</evidence>
<dbReference type="Gene3D" id="3.40.47.10">
    <property type="match status" value="1"/>
</dbReference>
<evidence type="ECO:0000256" key="9">
    <source>
        <dbReference type="ARBA" id="ARBA00023160"/>
    </source>
</evidence>
<comment type="similarity">
    <text evidence="2 14 16">Belongs to the thiolase-like superfamily. Beta-ketoacyl-ACP synthases family.</text>
</comment>
<comment type="caution">
    <text evidence="18">The sequence shown here is derived from an EMBL/GenBank/DDBJ whole genome shotgun (WGS) entry which is preliminary data.</text>
</comment>
<dbReference type="Pfam" id="PF02801">
    <property type="entry name" value="Ketoacyl-synt_C"/>
    <property type="match status" value="1"/>
</dbReference>
<evidence type="ECO:0000313" key="18">
    <source>
        <dbReference type="EMBL" id="KEK21314.1"/>
    </source>
</evidence>
<comment type="catalytic activity">
    <reaction evidence="12 14">
        <text>(9Z)-hexadecenoyl-[ACP] + malonyl-[ACP] + H(+) = 3-oxo-(11Z)-octadecenoyl-[ACP] + holo-[ACP] + CO2</text>
        <dbReference type="Rhea" id="RHEA:55040"/>
        <dbReference type="Rhea" id="RHEA-COMP:9623"/>
        <dbReference type="Rhea" id="RHEA-COMP:9685"/>
        <dbReference type="Rhea" id="RHEA-COMP:10800"/>
        <dbReference type="Rhea" id="RHEA-COMP:14074"/>
        <dbReference type="ChEBI" id="CHEBI:15378"/>
        <dbReference type="ChEBI" id="CHEBI:16526"/>
        <dbReference type="ChEBI" id="CHEBI:64479"/>
        <dbReference type="ChEBI" id="CHEBI:78449"/>
        <dbReference type="ChEBI" id="CHEBI:83989"/>
        <dbReference type="ChEBI" id="CHEBI:138538"/>
        <dbReference type="EC" id="2.3.1.179"/>
    </reaction>
</comment>
<keyword evidence="8" id="KW-0443">Lipid metabolism</keyword>
<dbReference type="PANTHER" id="PTHR11712">
    <property type="entry name" value="POLYKETIDE SYNTHASE-RELATED"/>
    <property type="match status" value="1"/>
</dbReference>
<dbReference type="EMBL" id="JOTN01000001">
    <property type="protein sequence ID" value="KEK21314.1"/>
    <property type="molecule type" value="Genomic_DNA"/>
</dbReference>
<evidence type="ECO:0000313" key="19">
    <source>
        <dbReference type="Proteomes" id="UP000027822"/>
    </source>
</evidence>
<sequence>MKKRVVVTGMGVITPIGNNVESFWNNLIHGVSGVDYISFFDAEGYVTRIGAEVKGFDAKSYFNSKEINRMDTFTQYGGAAAIQAMKQANLPMNKLNPYRIGTIVGSGAGGMHMILENYKKLLDKGPRGVSPYLASGMLNNAVANEIAIRFGAKGKSGSFVTACATAANCIGEGMRAIQYDEADVMIVGGVEGEFTPMDIASFSRIKALSTRNDNPKEASRPFDKNRDGFVIGTGGGVLILESEEFAKKRGATILAELAGYGATTDAYHITAPDAEGEGMLMAMKLALEEANVGREDIDYINAHGTSTKLNDYCETMAIKKLMGDKAKLVPISSIKSMTGHLLGGAGAVELIASILSLKHDIVPPTINYKEQDEGLDLNYVPNEAQAHKVTIAISNSFGFGGHNVCLVVKKI</sequence>
<evidence type="ECO:0000256" key="4">
    <source>
        <dbReference type="ARBA" id="ARBA00014657"/>
    </source>
</evidence>
<comment type="catalytic activity">
    <reaction evidence="13 14">
        <text>a fatty acyl-[ACP] + malonyl-[ACP] + H(+) = a 3-oxoacyl-[ACP] + holo-[ACP] + CO2</text>
        <dbReference type="Rhea" id="RHEA:22836"/>
        <dbReference type="Rhea" id="RHEA-COMP:9623"/>
        <dbReference type="Rhea" id="RHEA-COMP:9685"/>
        <dbReference type="Rhea" id="RHEA-COMP:9916"/>
        <dbReference type="Rhea" id="RHEA-COMP:14125"/>
        <dbReference type="ChEBI" id="CHEBI:15378"/>
        <dbReference type="ChEBI" id="CHEBI:16526"/>
        <dbReference type="ChEBI" id="CHEBI:64479"/>
        <dbReference type="ChEBI" id="CHEBI:78449"/>
        <dbReference type="ChEBI" id="CHEBI:78776"/>
        <dbReference type="ChEBI" id="CHEBI:138651"/>
    </reaction>
</comment>
<evidence type="ECO:0000256" key="7">
    <source>
        <dbReference type="ARBA" id="ARBA00022832"/>
    </source>
</evidence>
<dbReference type="Proteomes" id="UP000027822">
    <property type="component" value="Unassembled WGS sequence"/>
</dbReference>
<dbReference type="NCBIfam" id="TIGR03150">
    <property type="entry name" value="fabF"/>
    <property type="match status" value="1"/>
</dbReference>
<evidence type="ECO:0000256" key="16">
    <source>
        <dbReference type="RuleBase" id="RU003694"/>
    </source>
</evidence>
<dbReference type="EC" id="2.3.1.179" evidence="3 14"/>
<dbReference type="OrthoDB" id="9808669at2"/>
<dbReference type="RefSeq" id="WP_034635031.1">
    <property type="nucleotide sequence ID" value="NZ_CBCSJC010000002.1"/>
</dbReference>
<proteinExistence type="inferred from homology"/>
<dbReference type="GO" id="GO:0006633">
    <property type="term" value="P:fatty acid biosynthetic process"/>
    <property type="evidence" value="ECO:0007669"/>
    <property type="project" value="UniProtKB-UniRule"/>
</dbReference>
<evidence type="ECO:0000256" key="10">
    <source>
        <dbReference type="ARBA" id="ARBA00023315"/>
    </source>
</evidence>
<comment type="function">
    <text evidence="11 14">Involved in the type II fatty acid elongation cycle. Catalyzes the elongation of a wide range of acyl-ACP by the addition of two carbons from malonyl-ACP to an acyl acceptor. Can efficiently catalyze the conversion of palmitoleoyl-ACP (cis-hexadec-9-enoyl-ACP) to cis-vaccenoyl-ACP (cis-octadec-11-enoyl-ACP), an essential step in the thermal regulation of fatty acid composition.</text>
</comment>
<feature type="domain" description="Ketosynthase family 3 (KS3)" evidence="17">
    <location>
        <begin position="2"/>
        <end position="410"/>
    </location>
</feature>
<reference evidence="18 19" key="1">
    <citation type="submission" date="2014-06" db="EMBL/GenBank/DDBJ databases">
        <title>Draft genome sequence of Bacillus manliponensis JCM 15802 (MCCC 1A00708).</title>
        <authorList>
            <person name="Lai Q."/>
            <person name="Liu Y."/>
            <person name="Shao Z."/>
        </authorList>
    </citation>
    <scope>NUCLEOTIDE SEQUENCE [LARGE SCALE GENOMIC DNA]</scope>
    <source>
        <strain evidence="18 19">JCM 15802</strain>
    </source>
</reference>
<dbReference type="InterPro" id="IPR020841">
    <property type="entry name" value="PKS_Beta-ketoAc_synthase_dom"/>
</dbReference>
<evidence type="ECO:0000259" key="17">
    <source>
        <dbReference type="PROSITE" id="PS52004"/>
    </source>
</evidence>
<dbReference type="UniPathway" id="UPA00094"/>
<dbReference type="InterPro" id="IPR017568">
    <property type="entry name" value="3-oxoacyl-ACP_synth-2"/>
</dbReference>
<dbReference type="PROSITE" id="PS00606">
    <property type="entry name" value="KS3_1"/>
    <property type="match status" value="1"/>
</dbReference>
<evidence type="ECO:0000256" key="11">
    <source>
        <dbReference type="ARBA" id="ARBA00024006"/>
    </source>
</evidence>
<dbReference type="SMART" id="SM00825">
    <property type="entry name" value="PKS_KS"/>
    <property type="match status" value="1"/>
</dbReference>
<accession>A0A073K1V5</accession>
<evidence type="ECO:0000256" key="14">
    <source>
        <dbReference type="PIRNR" id="PIRNR000447"/>
    </source>
</evidence>
<evidence type="ECO:0000256" key="5">
    <source>
        <dbReference type="ARBA" id="ARBA00022516"/>
    </source>
</evidence>
<dbReference type="PANTHER" id="PTHR11712:SF336">
    <property type="entry name" value="3-OXOACYL-[ACYL-CARRIER-PROTEIN] SYNTHASE, MITOCHONDRIAL"/>
    <property type="match status" value="1"/>
</dbReference>
<protein>
    <recommendedName>
        <fullName evidence="4 14">3-oxoacyl-[acyl-carrier-protein] synthase 2</fullName>
        <ecNumber evidence="3 14">2.3.1.179</ecNumber>
    </recommendedName>
</protein>
<dbReference type="AlphaFoldDB" id="A0A073K1V5"/>
<dbReference type="STRING" id="574376.BAMA_00655"/>
<dbReference type="Pfam" id="PF00109">
    <property type="entry name" value="ketoacyl-synt"/>
    <property type="match status" value="1"/>
</dbReference>
<feature type="active site" description="For beta-ketoacyl synthase activity" evidence="15">
    <location>
        <position position="163"/>
    </location>
</feature>
<dbReference type="InterPro" id="IPR016039">
    <property type="entry name" value="Thiolase-like"/>
</dbReference>
<dbReference type="InterPro" id="IPR018201">
    <property type="entry name" value="Ketoacyl_synth_AS"/>
</dbReference>
<name>A0A073K1V5_9BACI</name>
<dbReference type="CDD" id="cd00834">
    <property type="entry name" value="KAS_I_II"/>
    <property type="match status" value="1"/>
</dbReference>
<dbReference type="FunFam" id="3.40.47.10:FF:000009">
    <property type="entry name" value="3-oxoacyl-[acyl-carrier-protein] synthase 2"/>
    <property type="match status" value="1"/>
</dbReference>
<evidence type="ECO:0000256" key="13">
    <source>
        <dbReference type="ARBA" id="ARBA00047659"/>
    </source>
</evidence>
<evidence type="ECO:0000256" key="12">
    <source>
        <dbReference type="ARBA" id="ARBA00047318"/>
    </source>
</evidence>
<evidence type="ECO:0000256" key="6">
    <source>
        <dbReference type="ARBA" id="ARBA00022679"/>
    </source>
</evidence>
<keyword evidence="6 14" id="KW-0808">Transferase</keyword>
<keyword evidence="10 14" id="KW-0012">Acyltransferase</keyword>
<dbReference type="GO" id="GO:0004315">
    <property type="term" value="F:3-oxoacyl-[acyl-carrier-protein] synthase activity"/>
    <property type="evidence" value="ECO:0007669"/>
    <property type="project" value="UniProtKB-UniRule"/>
</dbReference>
<dbReference type="eggNOG" id="COG0304">
    <property type="taxonomic scope" value="Bacteria"/>
</dbReference>
<evidence type="ECO:0000256" key="2">
    <source>
        <dbReference type="ARBA" id="ARBA00008467"/>
    </source>
</evidence>
<evidence type="ECO:0000256" key="15">
    <source>
        <dbReference type="PIRSR" id="PIRSR000447-1"/>
    </source>
</evidence>
<evidence type="ECO:0000256" key="3">
    <source>
        <dbReference type="ARBA" id="ARBA00012356"/>
    </source>
</evidence>
<keyword evidence="9 14" id="KW-0275">Fatty acid biosynthesis</keyword>
<keyword evidence="19" id="KW-1185">Reference proteome</keyword>
<dbReference type="GO" id="GO:0005829">
    <property type="term" value="C:cytosol"/>
    <property type="evidence" value="ECO:0007669"/>
    <property type="project" value="TreeGrafter"/>
</dbReference>
<evidence type="ECO:0000256" key="1">
    <source>
        <dbReference type="ARBA" id="ARBA00005194"/>
    </source>
</evidence>
<dbReference type="InterPro" id="IPR014031">
    <property type="entry name" value="Ketoacyl_synth_C"/>
</dbReference>
<dbReference type="InterPro" id="IPR014030">
    <property type="entry name" value="Ketoacyl_synth_N"/>
</dbReference>